<organism evidence="14 15">
    <name type="scientific">Cyclonatronum proteinivorum</name>
    <dbReference type="NCBI Taxonomy" id="1457365"/>
    <lineage>
        <taxon>Bacteria</taxon>
        <taxon>Pseudomonadati</taxon>
        <taxon>Balneolota</taxon>
        <taxon>Balneolia</taxon>
        <taxon>Balneolales</taxon>
        <taxon>Cyclonatronaceae</taxon>
        <taxon>Cyclonatronum</taxon>
    </lineage>
</organism>
<dbReference type="Gene3D" id="3.40.47.10">
    <property type="match status" value="1"/>
</dbReference>
<evidence type="ECO:0000256" key="11">
    <source>
        <dbReference type="RuleBase" id="RU003557"/>
    </source>
</evidence>
<evidence type="ECO:0000259" key="12">
    <source>
        <dbReference type="Pfam" id="PF00108"/>
    </source>
</evidence>
<feature type="active site" description="Proton acceptor" evidence="10">
    <location>
        <position position="386"/>
    </location>
</feature>
<dbReference type="CDD" id="cd00751">
    <property type="entry name" value="thiolase"/>
    <property type="match status" value="1"/>
</dbReference>
<dbReference type="Proteomes" id="UP000254808">
    <property type="component" value="Chromosome"/>
</dbReference>
<dbReference type="SUPFAM" id="SSF53901">
    <property type="entry name" value="Thiolase-like"/>
    <property type="match status" value="2"/>
</dbReference>
<dbReference type="PANTHER" id="PTHR18919:SF153">
    <property type="entry name" value="TRIFUNCTIONAL ENZYME SUBUNIT BETA, MITOCHONDRIAL"/>
    <property type="match status" value="1"/>
</dbReference>
<dbReference type="GO" id="GO:0006635">
    <property type="term" value="P:fatty acid beta-oxidation"/>
    <property type="evidence" value="ECO:0007669"/>
    <property type="project" value="TreeGrafter"/>
</dbReference>
<dbReference type="InterPro" id="IPR020610">
    <property type="entry name" value="Thiolase_AS"/>
</dbReference>
<comment type="similarity">
    <text evidence="2 11">Belongs to the thiolase-like superfamily. Thiolase family.</text>
</comment>
<evidence type="ECO:0000313" key="14">
    <source>
        <dbReference type="EMBL" id="AXI99708.1"/>
    </source>
</evidence>
<evidence type="ECO:0000256" key="2">
    <source>
        <dbReference type="ARBA" id="ARBA00010982"/>
    </source>
</evidence>
<evidence type="ECO:0000256" key="6">
    <source>
        <dbReference type="ARBA" id="ARBA00022963"/>
    </source>
</evidence>
<accession>A0A345UGV7</accession>
<keyword evidence="7" id="KW-0443">Lipid metabolism</keyword>
<dbReference type="NCBIfam" id="TIGR01930">
    <property type="entry name" value="AcCoA-C-Actrans"/>
    <property type="match status" value="1"/>
</dbReference>
<proteinExistence type="inferred from homology"/>
<dbReference type="InterPro" id="IPR020616">
    <property type="entry name" value="Thiolase_N"/>
</dbReference>
<feature type="domain" description="Thiolase N-terminal" evidence="12">
    <location>
        <begin position="11"/>
        <end position="280"/>
    </location>
</feature>
<evidence type="ECO:0000259" key="13">
    <source>
        <dbReference type="Pfam" id="PF02803"/>
    </source>
</evidence>
<dbReference type="Pfam" id="PF02803">
    <property type="entry name" value="Thiolase_C"/>
    <property type="match status" value="1"/>
</dbReference>
<evidence type="ECO:0000256" key="3">
    <source>
        <dbReference type="ARBA" id="ARBA00022490"/>
    </source>
</evidence>
<evidence type="ECO:0000256" key="5">
    <source>
        <dbReference type="ARBA" id="ARBA00022832"/>
    </source>
</evidence>
<protein>
    <recommendedName>
        <fullName evidence="9">acetyl-CoA C-acyltransferase</fullName>
        <ecNumber evidence="9">2.3.1.16</ecNumber>
    </recommendedName>
</protein>
<dbReference type="Pfam" id="PF00108">
    <property type="entry name" value="Thiolase_N"/>
    <property type="match status" value="1"/>
</dbReference>
<evidence type="ECO:0000256" key="1">
    <source>
        <dbReference type="ARBA" id="ARBA00005005"/>
    </source>
</evidence>
<dbReference type="PROSITE" id="PS00737">
    <property type="entry name" value="THIOLASE_2"/>
    <property type="match status" value="1"/>
</dbReference>
<sequence>MQTDPATTPVFIDGVRTPFLKSGSDFKKMLAYDLARVAISGLLGKTGISPEAVDHTIVGTVIQEVRTANIAREAALAAGIPDSKPAHTVTMACISSNLALAQAADAIRLGRASAVIAGGTETMSDVPIRVSRRLRAKLLEAQKYKSPLEFLKILKGFKFADLKPELPAIAEFSTNDTMGASCDKLAAMFGISREDQDAFAISSHKRAAAAWESGYYNDEVIAMQPQPGREVVHHDNGIRGDSSPDKLAKLRPAFVKPYGTVTAANASFLTDGASAGLVMSLNKARASGLKPMAIIKDYIFVSQDPRHELLLGPAYATPRILERNGLKPDDIGVYEFHEAFAGQILANLKALSTESFMKDKVKTSIKPFDMPMDRFNLKGGSLSIGHPFGATGVRLVTTAARRLHEENARYALIAACAAGGQGHAMLLERFDG</sequence>
<dbReference type="InterPro" id="IPR020613">
    <property type="entry name" value="Thiolase_CS"/>
</dbReference>
<evidence type="ECO:0000256" key="8">
    <source>
        <dbReference type="ARBA" id="ARBA00023315"/>
    </source>
</evidence>
<keyword evidence="4 11" id="KW-0808">Transferase</keyword>
<gene>
    <name evidence="14" type="ORF">CYPRO_0422</name>
</gene>
<evidence type="ECO:0000313" key="15">
    <source>
        <dbReference type="Proteomes" id="UP000254808"/>
    </source>
</evidence>
<evidence type="ECO:0000256" key="7">
    <source>
        <dbReference type="ARBA" id="ARBA00023098"/>
    </source>
</evidence>
<dbReference type="OrthoDB" id="1402717at2"/>
<dbReference type="PIRSF" id="PIRSF000429">
    <property type="entry name" value="Ac-CoA_Ac_transf"/>
    <property type="match status" value="1"/>
</dbReference>
<dbReference type="AlphaFoldDB" id="A0A345UGV7"/>
<dbReference type="GO" id="GO:0003985">
    <property type="term" value="F:acetyl-CoA C-acetyltransferase activity"/>
    <property type="evidence" value="ECO:0007669"/>
    <property type="project" value="TreeGrafter"/>
</dbReference>
<keyword evidence="3" id="KW-0963">Cytoplasm</keyword>
<keyword evidence="8 11" id="KW-0012">Acyltransferase</keyword>
<dbReference type="EMBL" id="CP027806">
    <property type="protein sequence ID" value="AXI99708.1"/>
    <property type="molecule type" value="Genomic_DNA"/>
</dbReference>
<comment type="pathway">
    <text evidence="1">Lipid metabolism; fatty acid beta-oxidation.</text>
</comment>
<feature type="domain" description="Thiolase C-terminal" evidence="13">
    <location>
        <begin position="289"/>
        <end position="429"/>
    </location>
</feature>
<keyword evidence="5" id="KW-0276">Fatty acid metabolism</keyword>
<dbReference type="InterPro" id="IPR020615">
    <property type="entry name" value="Thiolase_acyl_enz_int_AS"/>
</dbReference>
<dbReference type="FunFam" id="3.40.47.10:FF:000011">
    <property type="entry name" value="3-ketoacyl-CoA thiolase"/>
    <property type="match status" value="1"/>
</dbReference>
<feature type="active site" description="Proton acceptor" evidence="10">
    <location>
        <position position="416"/>
    </location>
</feature>
<dbReference type="RefSeq" id="WP_114983048.1">
    <property type="nucleotide sequence ID" value="NZ_CP027806.1"/>
</dbReference>
<dbReference type="EC" id="2.3.1.16" evidence="9"/>
<dbReference type="PROSITE" id="PS00099">
    <property type="entry name" value="THIOLASE_3"/>
    <property type="match status" value="1"/>
</dbReference>
<dbReference type="InterPro" id="IPR016039">
    <property type="entry name" value="Thiolase-like"/>
</dbReference>
<reference evidence="14 15" key="1">
    <citation type="submission" date="2018-03" db="EMBL/GenBank/DDBJ databases">
        <title>Phenotypic and genomic properties of Cyclonatronum proteinivorum gen. nov., sp. nov., a haloalkaliphilic bacteroidete from soda lakes possessing Na+-translocating rhodopsin.</title>
        <authorList>
            <person name="Toshchakov S.V."/>
            <person name="Korzhenkov A."/>
            <person name="Samarov N.I."/>
            <person name="Kublanov I.V."/>
            <person name="Muntyan M.S."/>
            <person name="Sorokin D.Y."/>
        </authorList>
    </citation>
    <scope>NUCLEOTIDE SEQUENCE [LARGE SCALE GENOMIC DNA]</scope>
    <source>
        <strain evidence="14 15">Omega</strain>
    </source>
</reference>
<dbReference type="InterPro" id="IPR002155">
    <property type="entry name" value="Thiolase"/>
</dbReference>
<dbReference type="PANTHER" id="PTHR18919">
    <property type="entry name" value="ACETYL-COA C-ACYLTRANSFERASE"/>
    <property type="match status" value="1"/>
</dbReference>
<dbReference type="InterPro" id="IPR020617">
    <property type="entry name" value="Thiolase_C"/>
</dbReference>
<dbReference type="PROSITE" id="PS00098">
    <property type="entry name" value="THIOLASE_1"/>
    <property type="match status" value="1"/>
</dbReference>
<evidence type="ECO:0000256" key="4">
    <source>
        <dbReference type="ARBA" id="ARBA00022679"/>
    </source>
</evidence>
<keyword evidence="15" id="KW-1185">Reference proteome</keyword>
<feature type="active site" description="Acyl-thioester intermediate" evidence="10">
    <location>
        <position position="93"/>
    </location>
</feature>
<keyword evidence="6" id="KW-0442">Lipid degradation</keyword>
<name>A0A345UGV7_9BACT</name>
<evidence type="ECO:0000256" key="10">
    <source>
        <dbReference type="PIRSR" id="PIRSR000429-1"/>
    </source>
</evidence>
<evidence type="ECO:0000256" key="9">
    <source>
        <dbReference type="ARBA" id="ARBA00024073"/>
    </source>
</evidence>
<dbReference type="KEGG" id="cprv:CYPRO_0422"/>